<dbReference type="Proteomes" id="UP000789920">
    <property type="component" value="Unassembled WGS sequence"/>
</dbReference>
<gene>
    <name evidence="1" type="ORF">RPERSI_LOCUS28441</name>
</gene>
<proteinExistence type="predicted"/>
<reference evidence="1" key="1">
    <citation type="submission" date="2021-06" db="EMBL/GenBank/DDBJ databases">
        <authorList>
            <person name="Kallberg Y."/>
            <person name="Tangrot J."/>
            <person name="Rosling A."/>
        </authorList>
    </citation>
    <scope>NUCLEOTIDE SEQUENCE</scope>
    <source>
        <strain evidence="1">MA461A</strain>
    </source>
</reference>
<name>A0ACA9S9F2_9GLOM</name>
<evidence type="ECO:0000313" key="2">
    <source>
        <dbReference type="Proteomes" id="UP000789920"/>
    </source>
</evidence>
<comment type="caution">
    <text evidence="1">The sequence shown here is derived from an EMBL/GenBank/DDBJ whole genome shotgun (WGS) entry which is preliminary data.</text>
</comment>
<sequence length="45" mass="4948">NATKNIQPLMDTPIIKPRLVSTFGVSEGIKLELILIFKVGLVKVI</sequence>
<protein>
    <submittedName>
        <fullName evidence="1">500_t:CDS:1</fullName>
    </submittedName>
</protein>
<accession>A0ACA9S9F2</accession>
<evidence type="ECO:0000313" key="1">
    <source>
        <dbReference type="EMBL" id="CAG8832397.1"/>
    </source>
</evidence>
<feature type="non-terminal residue" evidence="1">
    <location>
        <position position="45"/>
    </location>
</feature>
<dbReference type="EMBL" id="CAJVQC010103638">
    <property type="protein sequence ID" value="CAG8832397.1"/>
    <property type="molecule type" value="Genomic_DNA"/>
</dbReference>
<organism evidence="1 2">
    <name type="scientific">Racocetra persica</name>
    <dbReference type="NCBI Taxonomy" id="160502"/>
    <lineage>
        <taxon>Eukaryota</taxon>
        <taxon>Fungi</taxon>
        <taxon>Fungi incertae sedis</taxon>
        <taxon>Mucoromycota</taxon>
        <taxon>Glomeromycotina</taxon>
        <taxon>Glomeromycetes</taxon>
        <taxon>Diversisporales</taxon>
        <taxon>Gigasporaceae</taxon>
        <taxon>Racocetra</taxon>
    </lineage>
</organism>
<feature type="non-terminal residue" evidence="1">
    <location>
        <position position="1"/>
    </location>
</feature>
<keyword evidence="2" id="KW-1185">Reference proteome</keyword>